<dbReference type="Gene3D" id="1.25.40.340">
    <property type="match status" value="1"/>
</dbReference>
<name>A0A6J4SM46_9ACTN</name>
<dbReference type="Pfam" id="PF02734">
    <property type="entry name" value="Dak2"/>
    <property type="match status" value="1"/>
</dbReference>
<dbReference type="InterPro" id="IPR036117">
    <property type="entry name" value="DhaL_dom_sf"/>
</dbReference>
<dbReference type="SMART" id="SM01121">
    <property type="entry name" value="Dak1_2"/>
    <property type="match status" value="1"/>
</dbReference>
<dbReference type="PANTHER" id="PTHR33434">
    <property type="entry name" value="DEGV DOMAIN-CONTAINING PROTEIN DR_1986-RELATED"/>
    <property type="match status" value="1"/>
</dbReference>
<dbReference type="GO" id="GO:0004371">
    <property type="term" value="F:glycerone kinase activity"/>
    <property type="evidence" value="ECO:0007669"/>
    <property type="project" value="InterPro"/>
</dbReference>
<feature type="domain" description="DhaL" evidence="1">
    <location>
        <begin position="7"/>
        <end position="222"/>
    </location>
</feature>
<dbReference type="Pfam" id="PF21645">
    <property type="entry name" value="FakA-like_M"/>
    <property type="match status" value="1"/>
</dbReference>
<reference evidence="2" key="1">
    <citation type="submission" date="2020-02" db="EMBL/GenBank/DDBJ databases">
        <authorList>
            <person name="Meier V. D."/>
        </authorList>
    </citation>
    <scope>NUCLEOTIDE SEQUENCE</scope>
    <source>
        <strain evidence="2">AVDCRST_MAG65</strain>
    </source>
</reference>
<dbReference type="Pfam" id="PF13684">
    <property type="entry name" value="FakA-like_C"/>
    <property type="match status" value="1"/>
</dbReference>
<dbReference type="InterPro" id="IPR050270">
    <property type="entry name" value="DegV_domain_contain"/>
</dbReference>
<dbReference type="EMBL" id="CADCVL010000392">
    <property type="protein sequence ID" value="CAA9497411.1"/>
    <property type="molecule type" value="Genomic_DNA"/>
</dbReference>
<organism evidence="2">
    <name type="scientific">uncultured Solirubrobacteraceae bacterium</name>
    <dbReference type="NCBI Taxonomy" id="1162706"/>
    <lineage>
        <taxon>Bacteria</taxon>
        <taxon>Bacillati</taxon>
        <taxon>Actinomycetota</taxon>
        <taxon>Thermoleophilia</taxon>
        <taxon>Solirubrobacterales</taxon>
        <taxon>Solirubrobacteraceae</taxon>
        <taxon>environmental samples</taxon>
    </lineage>
</organism>
<keyword evidence="2" id="KW-0808">Transferase</keyword>
<dbReference type="InterPro" id="IPR033470">
    <property type="entry name" value="FakA-like_C"/>
</dbReference>
<dbReference type="SMART" id="SM01120">
    <property type="entry name" value="Dak2"/>
    <property type="match status" value="1"/>
</dbReference>
<dbReference type="PROSITE" id="PS51480">
    <property type="entry name" value="DHAL"/>
    <property type="match status" value="1"/>
</dbReference>
<evidence type="ECO:0000313" key="2">
    <source>
        <dbReference type="EMBL" id="CAA9497411.1"/>
    </source>
</evidence>
<dbReference type="SUPFAM" id="SSF101473">
    <property type="entry name" value="DhaL-like"/>
    <property type="match status" value="1"/>
</dbReference>
<dbReference type="PANTHER" id="PTHR33434:SF4">
    <property type="entry name" value="PHOSPHATASE PROTEIN"/>
    <property type="match status" value="1"/>
</dbReference>
<dbReference type="InterPro" id="IPR048394">
    <property type="entry name" value="FakA-like_M"/>
</dbReference>
<accession>A0A6J4SM46</accession>
<evidence type="ECO:0000259" key="1">
    <source>
        <dbReference type="PROSITE" id="PS51480"/>
    </source>
</evidence>
<dbReference type="GO" id="GO:0006071">
    <property type="term" value="P:glycerol metabolic process"/>
    <property type="evidence" value="ECO:0007669"/>
    <property type="project" value="InterPro"/>
</dbReference>
<dbReference type="AlphaFoldDB" id="A0A6J4SM46"/>
<proteinExistence type="predicted"/>
<keyword evidence="2" id="KW-0418">Kinase</keyword>
<dbReference type="NCBIfam" id="TIGR03599">
    <property type="entry name" value="YloV"/>
    <property type="match status" value="1"/>
</dbReference>
<gene>
    <name evidence="2" type="ORF">AVDCRST_MAG65-2376</name>
</gene>
<dbReference type="InterPro" id="IPR019986">
    <property type="entry name" value="YloV-like"/>
</dbReference>
<protein>
    <submittedName>
        <fullName evidence="2">Dihydroxyacetone kinase-like protein, phosphatase domain / Dihydroxyacetone kinase-like protein, kinase domain</fullName>
    </submittedName>
</protein>
<dbReference type="InterPro" id="IPR004007">
    <property type="entry name" value="DhaL_dom"/>
</dbReference>
<sequence length="543" mass="57027">MADPSIARFRAVVQAGLSALEARRQEVNDLNVFPVPDGDTGDNMVLTLRAVLEELDRLSQQGALDEIGRDEIVDSVARAALLGARGNSGVILSQLIRGAAEELISRPGELVDPVLVGGAMGRAADRGYTSMRAPSEGTILTVMREMAHRVSSELAHGPERRLGRDASAAEQDSMLAAILDAAVDTGRDSVRRTPDLLPVLRESGVVDAGGYGLVVIFAGVVAALQGRELPALEHHAPARPSLPQHESSTHRYCTNFVVTGRALQDPDWITQLEALGDSVLVVGDRATLKVHVHTDRPDDAVALFAPAGTVSHLDVADMRQQVGARHERLAGEATTSGVLAVVSSEEMAGLYRSLGVTPLMAGPTLNPSTYDLLACVHAVAAREVVVLPNSGNVLMTAERAADISEKTVRVVPSRSLQAGLAAALAADPQRSAEDNVAAMSAALGRVRTGAVTAAARDDGDGRFRAGEAVGFVDEQLVAWGTPEQALSDVMRALALDGTELISCIAGEGAPLGESEVAALVPGDMEFEHSVGGQPNWWWLLSAE</sequence>